<gene>
    <name evidence="6" type="ORF">GCM10009716_02650</name>
</gene>
<comment type="caution">
    <text evidence="6">The sequence shown here is derived from an EMBL/GenBank/DDBJ whole genome shotgun (WGS) entry which is preliminary data.</text>
</comment>
<accession>A0ABN2NQP8</accession>
<dbReference type="SUPFAM" id="SSF55729">
    <property type="entry name" value="Acyl-CoA N-acyltransferases (Nat)"/>
    <property type="match status" value="1"/>
</dbReference>
<keyword evidence="7" id="KW-1185">Reference proteome</keyword>
<evidence type="ECO:0000256" key="3">
    <source>
        <dbReference type="ARBA" id="ARBA00020586"/>
    </source>
</evidence>
<reference evidence="6 7" key="1">
    <citation type="journal article" date="2019" name="Int. J. Syst. Evol. Microbiol.">
        <title>The Global Catalogue of Microorganisms (GCM) 10K type strain sequencing project: providing services to taxonomists for standard genome sequencing and annotation.</title>
        <authorList>
            <consortium name="The Broad Institute Genomics Platform"/>
            <consortium name="The Broad Institute Genome Sequencing Center for Infectious Disease"/>
            <person name="Wu L."/>
            <person name="Ma J."/>
        </authorList>
    </citation>
    <scope>NUCLEOTIDE SEQUENCE [LARGE SCALE GENOMIC DNA]</scope>
    <source>
        <strain evidence="6 7">JCM 13581</strain>
    </source>
</reference>
<protein>
    <recommendedName>
        <fullName evidence="3">Lysine N-acyltransferase MbtK</fullName>
    </recommendedName>
    <alternativeName>
        <fullName evidence="4">Mycobactin synthase protein K</fullName>
    </alternativeName>
</protein>
<dbReference type="Proteomes" id="UP001501303">
    <property type="component" value="Unassembled WGS sequence"/>
</dbReference>
<evidence type="ECO:0000313" key="6">
    <source>
        <dbReference type="EMBL" id="GAA1896047.1"/>
    </source>
</evidence>
<dbReference type="EMBL" id="BAAAMJ010000002">
    <property type="protein sequence ID" value="GAA1896047.1"/>
    <property type="molecule type" value="Genomic_DNA"/>
</dbReference>
<dbReference type="SMART" id="SM01006">
    <property type="entry name" value="AlcB"/>
    <property type="match status" value="1"/>
</dbReference>
<evidence type="ECO:0000256" key="1">
    <source>
        <dbReference type="ARBA" id="ARBA00003818"/>
    </source>
</evidence>
<dbReference type="PANTHER" id="PTHR31438">
    <property type="entry name" value="LYSINE N-ACYLTRANSFERASE C17G9.06C-RELATED"/>
    <property type="match status" value="1"/>
</dbReference>
<comment type="function">
    <text evidence="1">Acyltransferase required for the direct transfer of medium- to long-chain fatty acyl moieties from a carrier protein (MbtL) on to the epsilon-amino group of lysine residue in the mycobactin core.</text>
</comment>
<dbReference type="Gene3D" id="3.40.630.30">
    <property type="match status" value="1"/>
</dbReference>
<evidence type="ECO:0000313" key="7">
    <source>
        <dbReference type="Proteomes" id="UP001501303"/>
    </source>
</evidence>
<evidence type="ECO:0000259" key="5">
    <source>
        <dbReference type="SMART" id="SM01006"/>
    </source>
</evidence>
<name>A0ABN2NQP8_9ACTN</name>
<dbReference type="PANTHER" id="PTHR31438:SF1">
    <property type="entry name" value="LYSINE N-ACYLTRANSFERASE C17G9.06C-RELATED"/>
    <property type="match status" value="1"/>
</dbReference>
<sequence>MSDILFTRTDERLGEFAVRPVRPAEDTALLHGWLTHPKSAFWLMQEATPEQVEREFREIAAAPSRAAFIGLHRGRPAFLVERYDPAEDLAQVHRSEPGDVGMHFLVAPTDTPLHGFTRAVIGTVMELLFADPWVRRVVVEPDVRNRAVHVLNEAVGFRALRTVSLPGKDALLSTCTRAQFAAAAGHAPEGSAAERGANR</sequence>
<evidence type="ECO:0000256" key="2">
    <source>
        <dbReference type="ARBA" id="ARBA00005102"/>
    </source>
</evidence>
<dbReference type="RefSeq" id="WP_344258063.1">
    <property type="nucleotide sequence ID" value="NZ_BAAAMJ010000002.1"/>
</dbReference>
<proteinExistence type="predicted"/>
<organism evidence="6 7">
    <name type="scientific">Streptomyces sodiiphilus</name>
    <dbReference type="NCBI Taxonomy" id="226217"/>
    <lineage>
        <taxon>Bacteria</taxon>
        <taxon>Bacillati</taxon>
        <taxon>Actinomycetota</taxon>
        <taxon>Actinomycetes</taxon>
        <taxon>Kitasatosporales</taxon>
        <taxon>Streptomycetaceae</taxon>
        <taxon>Streptomyces</taxon>
    </lineage>
</organism>
<dbReference type="InterPro" id="IPR016181">
    <property type="entry name" value="Acyl_CoA_acyltransferase"/>
</dbReference>
<dbReference type="InterPro" id="IPR019432">
    <property type="entry name" value="Acyltransferase_MbtK/IucB-like"/>
</dbReference>
<comment type="pathway">
    <text evidence="2">Siderophore biosynthesis; mycobactin biosynthesis.</text>
</comment>
<dbReference type="Pfam" id="PF13523">
    <property type="entry name" value="Acetyltransf_8"/>
    <property type="match status" value="1"/>
</dbReference>
<feature type="domain" description="Acyltransferase MbtK/IucB-like conserved" evidence="5">
    <location>
        <begin position="19"/>
        <end position="65"/>
    </location>
</feature>
<evidence type="ECO:0000256" key="4">
    <source>
        <dbReference type="ARBA" id="ARBA00031122"/>
    </source>
</evidence>